<comment type="subunit">
    <text evidence="5">Associates with the 60S ribosomal subunit.</text>
</comment>
<dbReference type="EMBL" id="BPLF01000006">
    <property type="protein sequence ID" value="GIX66107.1"/>
    <property type="molecule type" value="Genomic_DNA"/>
</dbReference>
<dbReference type="GO" id="GO:0042254">
    <property type="term" value="P:ribosome biogenesis"/>
    <property type="evidence" value="ECO:0007669"/>
    <property type="project" value="UniProtKB-KW"/>
</dbReference>
<evidence type="ECO:0000256" key="3">
    <source>
        <dbReference type="ARBA" id="ARBA00022490"/>
    </source>
</evidence>
<dbReference type="InterPro" id="IPR039100">
    <property type="entry name" value="Sdo1/SBDS-like"/>
</dbReference>
<dbReference type="PROSITE" id="PS50157">
    <property type="entry name" value="ZINC_FINGER_C2H2_2"/>
    <property type="match status" value="1"/>
</dbReference>
<dbReference type="PROSITE" id="PS00028">
    <property type="entry name" value="ZINC_FINGER_C2H2_1"/>
    <property type="match status" value="1"/>
</dbReference>
<evidence type="ECO:0000256" key="6">
    <source>
        <dbReference type="PROSITE-ProRule" id="PRU00042"/>
    </source>
</evidence>
<evidence type="ECO:0000256" key="5">
    <source>
        <dbReference type="ARBA" id="ARBA00049708"/>
    </source>
</evidence>
<evidence type="ECO:0000256" key="1">
    <source>
        <dbReference type="ARBA" id="ARBA00004496"/>
    </source>
</evidence>
<dbReference type="InterPro" id="IPR036786">
    <property type="entry name" value="Ribosome_mat_SBDS_N_sf"/>
</dbReference>
<dbReference type="InterPro" id="IPR013087">
    <property type="entry name" value="Znf_C2H2_type"/>
</dbReference>
<keyword evidence="6" id="KW-0862">Zinc</keyword>
<dbReference type="Pfam" id="PF01172">
    <property type="entry name" value="SBDS_N"/>
    <property type="match status" value="1"/>
</dbReference>
<dbReference type="PANTHER" id="PTHR10927:SF1">
    <property type="entry name" value="RIBOSOME MATURATION PROTEIN SBDS"/>
    <property type="match status" value="1"/>
</dbReference>
<sequence length="396" mass="42805">MRYKSGAGVETDIQEVLQSPYIFTSISKGKLAKNDQLLKAFGTKEIDTICKQILDKGEIQVSKEERNQQLQATFKDVVTILSEVAINPKTGHPLTSTLIENTLKASAFSLTLKEPAKKQALKALAHLQQLYPNEIARSQMRLKITCSHTQRNEVLDFLRRHSAYVEHDGVGNGDAVGHPVSRGASMEPGDEGATSQPEAATAAKRTEPTPGKGPGSHPDGVDTGACRGPKQDAVVNIRFLCCTKIYREVDHFVSHSLQPPGSLQLVSLNVKDAGNRGLTPVVSDPGQPPSEPAHLPPLEAAPPAKPDIANALSGLKLDAPREPQSAAFADSAAVKKSAFKCTNCKMNFDNAAEYRNHCKSEIHVLNNRLTLKGLPPVSPQEFAELELCQKNASMDD</sequence>
<dbReference type="GO" id="GO:0008270">
    <property type="term" value="F:zinc ion binding"/>
    <property type="evidence" value="ECO:0007669"/>
    <property type="project" value="UniProtKB-KW"/>
</dbReference>
<dbReference type="GeneID" id="94197588"/>
<dbReference type="RefSeq" id="XP_067718176.1">
    <property type="nucleotide sequence ID" value="XM_067862075.1"/>
</dbReference>
<dbReference type="Proteomes" id="UP001497744">
    <property type="component" value="Unassembled WGS sequence"/>
</dbReference>
<comment type="similarity">
    <text evidence="2">Belongs to the SDO1/SBDS family.</text>
</comment>
<evidence type="ECO:0000256" key="4">
    <source>
        <dbReference type="ARBA" id="ARBA00022517"/>
    </source>
</evidence>
<dbReference type="PANTHER" id="PTHR10927">
    <property type="entry name" value="RIBOSOME MATURATION PROTEIN SBDS"/>
    <property type="match status" value="1"/>
</dbReference>
<dbReference type="Gene3D" id="1.10.10.900">
    <property type="entry name" value="SBDS protein C-terminal domain, subdomain 1"/>
    <property type="match status" value="1"/>
</dbReference>
<keyword evidence="3" id="KW-0963">Cytoplasm</keyword>
<dbReference type="SUPFAM" id="SSF109728">
    <property type="entry name" value="Hypothetical protein AF0491, middle domain"/>
    <property type="match status" value="1"/>
</dbReference>
<keyword evidence="4" id="KW-0690">Ribosome biogenesis</keyword>
<name>A0AAV4M219_BABCB</name>
<keyword evidence="6" id="KW-0479">Metal-binding</keyword>
<evidence type="ECO:0000259" key="8">
    <source>
        <dbReference type="PROSITE" id="PS50157"/>
    </source>
</evidence>
<keyword evidence="6" id="KW-0863">Zinc-finger</keyword>
<comment type="caution">
    <text evidence="9">The sequence shown here is derived from an EMBL/GenBank/DDBJ whole genome shotgun (WGS) entry which is preliminary data.</text>
</comment>
<feature type="region of interest" description="Disordered" evidence="7">
    <location>
        <begin position="279"/>
        <end position="307"/>
    </location>
</feature>
<dbReference type="Gene3D" id="3.30.1250.10">
    <property type="entry name" value="Ribosome maturation protein SBDS, N-terminal domain"/>
    <property type="match status" value="1"/>
</dbReference>
<feature type="compositionally biased region" description="Pro residues" evidence="7">
    <location>
        <begin position="286"/>
        <end position="305"/>
    </location>
</feature>
<accession>A0AAV4M219</accession>
<dbReference type="SUPFAM" id="SSF89895">
    <property type="entry name" value="FYSH domain"/>
    <property type="match status" value="1"/>
</dbReference>
<evidence type="ECO:0000313" key="10">
    <source>
        <dbReference type="Proteomes" id="UP001497744"/>
    </source>
</evidence>
<dbReference type="InterPro" id="IPR019783">
    <property type="entry name" value="SDO1/SBDS_N"/>
</dbReference>
<proteinExistence type="inferred from homology"/>
<dbReference type="GO" id="GO:0005737">
    <property type="term" value="C:cytoplasm"/>
    <property type="evidence" value="ECO:0007669"/>
    <property type="project" value="UniProtKB-SubCell"/>
</dbReference>
<protein>
    <submittedName>
        <fullName evidence="9">Ribosome maturation protein SBDS</fullName>
    </submittedName>
</protein>
<comment type="subcellular location">
    <subcellularLocation>
        <location evidence="1">Cytoplasm</location>
    </subcellularLocation>
</comment>
<feature type="domain" description="C2H2-type" evidence="8">
    <location>
        <begin position="339"/>
        <end position="368"/>
    </location>
</feature>
<evidence type="ECO:0000313" key="9">
    <source>
        <dbReference type="EMBL" id="GIX66107.1"/>
    </source>
</evidence>
<dbReference type="InterPro" id="IPR037188">
    <property type="entry name" value="Sdo1/SBDS_central_sf"/>
</dbReference>
<reference evidence="9 10" key="1">
    <citation type="submission" date="2021-06" db="EMBL/GenBank/DDBJ databases">
        <title>Genome sequence of Babesia caballi.</title>
        <authorList>
            <person name="Yamagishi J."/>
            <person name="Kidaka T."/>
            <person name="Ochi A."/>
        </authorList>
    </citation>
    <scope>NUCLEOTIDE SEQUENCE [LARGE SCALE GENOMIC DNA]</scope>
    <source>
        <strain evidence="9">USDA-D6B2</strain>
    </source>
</reference>
<dbReference type="AlphaFoldDB" id="A0AAV4M219"/>
<keyword evidence="10" id="KW-1185">Reference proteome</keyword>
<evidence type="ECO:0000256" key="7">
    <source>
        <dbReference type="SAM" id="MobiDB-lite"/>
    </source>
</evidence>
<evidence type="ECO:0000256" key="2">
    <source>
        <dbReference type="ARBA" id="ARBA00007433"/>
    </source>
</evidence>
<dbReference type="InterPro" id="IPR018978">
    <property type="entry name" value="SDO1/SBDS_central"/>
</dbReference>
<organism evidence="9 10">
    <name type="scientific">Babesia caballi</name>
    <dbReference type="NCBI Taxonomy" id="5871"/>
    <lineage>
        <taxon>Eukaryota</taxon>
        <taxon>Sar</taxon>
        <taxon>Alveolata</taxon>
        <taxon>Apicomplexa</taxon>
        <taxon>Aconoidasida</taxon>
        <taxon>Piroplasmida</taxon>
        <taxon>Babesiidae</taxon>
        <taxon>Babesia</taxon>
    </lineage>
</organism>
<dbReference type="Pfam" id="PF09377">
    <property type="entry name" value="SBDS_domain_II"/>
    <property type="match status" value="1"/>
</dbReference>
<gene>
    <name evidence="9" type="ORF">BcabD6B2_55430</name>
</gene>
<feature type="region of interest" description="Disordered" evidence="7">
    <location>
        <begin position="168"/>
        <end position="228"/>
    </location>
</feature>